<dbReference type="GeneID" id="36837909"/>
<dbReference type="SUPFAM" id="SSF56281">
    <property type="entry name" value="Metallo-hydrolase/oxidoreductase"/>
    <property type="match status" value="1"/>
</dbReference>
<dbReference type="SMART" id="SM00849">
    <property type="entry name" value="Lactamase_B"/>
    <property type="match status" value="1"/>
</dbReference>
<sequence length="233" mass="26208">MLEITFLGTGSGSTIGTKRAKSSIMISSSKTRIILDMGNGSNSRIEDLGFPDVDAVFFTHLHIDHFNGIFDYLVQREIKKMKPIKIFSPKGFQRIFDKYREVGNEIEAEITEDDLPKAKIGDLEVYSVHACHKIYAVSYVISDGRNKIIYSGDTKEPCEDIIRESKDANLIIHEATCVEGCEIYGHTTVTQVYDLFGKDKHVIITHIPAQIEDKIASKSKNMIIAYDGMRINV</sequence>
<keyword evidence="2" id="KW-0819">tRNA processing</keyword>
<dbReference type="Gene3D" id="3.60.15.10">
    <property type="entry name" value="Ribonuclease Z/Hydroxyacylglutathione hydrolase-like"/>
    <property type="match status" value="1"/>
</dbReference>
<dbReference type="GO" id="GO:0046872">
    <property type="term" value="F:metal ion binding"/>
    <property type="evidence" value="ECO:0007669"/>
    <property type="project" value="UniProtKB-KW"/>
</dbReference>
<evidence type="ECO:0000256" key="1">
    <source>
        <dbReference type="ARBA" id="ARBA00001947"/>
    </source>
</evidence>
<comment type="cofactor">
    <cofactor evidence="1">
        <name>Zn(2+)</name>
        <dbReference type="ChEBI" id="CHEBI:29105"/>
    </cofactor>
</comment>
<dbReference type="PANTHER" id="PTHR12553">
    <property type="entry name" value="ZINC PHOSPHODIESTERASE ELAC PROTEIN 2"/>
    <property type="match status" value="1"/>
</dbReference>
<dbReference type="InterPro" id="IPR001279">
    <property type="entry name" value="Metallo-B-lactamas"/>
</dbReference>
<protein>
    <submittedName>
        <fullName evidence="9">MBL fold metallo-hydrolase</fullName>
    </submittedName>
</protein>
<accession>A0A2U9INC5</accession>
<dbReference type="Pfam" id="PF23023">
    <property type="entry name" value="Anti-Pycsar_Apyc1"/>
    <property type="match status" value="1"/>
</dbReference>
<dbReference type="OrthoDB" id="73420at2157"/>
<evidence type="ECO:0000313" key="9">
    <source>
        <dbReference type="EMBL" id="AWR97502.1"/>
    </source>
</evidence>
<keyword evidence="10" id="KW-1185">Reference proteome</keyword>
<dbReference type="GO" id="GO:0042781">
    <property type="term" value="F:3'-tRNA processing endoribonuclease activity"/>
    <property type="evidence" value="ECO:0007669"/>
    <property type="project" value="InterPro"/>
</dbReference>
<dbReference type="InterPro" id="IPR047151">
    <property type="entry name" value="RNZ2-like"/>
</dbReference>
<keyword evidence="7" id="KW-0862">Zinc</keyword>
<evidence type="ECO:0000256" key="6">
    <source>
        <dbReference type="ARBA" id="ARBA00022801"/>
    </source>
</evidence>
<evidence type="ECO:0000259" key="8">
    <source>
        <dbReference type="SMART" id="SM00849"/>
    </source>
</evidence>
<dbReference type="InterPro" id="IPR036866">
    <property type="entry name" value="RibonucZ/Hydroxyglut_hydro"/>
</dbReference>
<name>A0A2U9INC5_9CREN</name>
<dbReference type="EMBL" id="CP029288">
    <property type="protein sequence ID" value="AWR97502.1"/>
    <property type="molecule type" value="Genomic_DNA"/>
</dbReference>
<keyword evidence="3" id="KW-0540">Nuclease</keyword>
<reference evidence="9 10" key="1">
    <citation type="submission" date="2018-05" db="EMBL/GenBank/DDBJ databases">
        <title>Complete Genome Sequences of Extremely Thermoacidophilic, Metal-Mobilizing Type-Strain Members of the Archaeal Family Sulfolobaceae: Acidianus brierleyi DSM-1651T, Acidianus sulfidivorans DSM-18786T, Metallosphaera hakonensis DSM-7519T, and Metallosphaera prunae DSM-10039T.</title>
        <authorList>
            <person name="Counts J.A."/>
            <person name="Kelly R.M."/>
        </authorList>
    </citation>
    <scope>NUCLEOTIDE SEQUENCE [LARGE SCALE GENOMIC DNA]</scope>
    <source>
        <strain evidence="9 10">JP7</strain>
    </source>
</reference>
<evidence type="ECO:0000256" key="2">
    <source>
        <dbReference type="ARBA" id="ARBA00022694"/>
    </source>
</evidence>
<evidence type="ECO:0000313" key="10">
    <source>
        <dbReference type="Proteomes" id="UP000248410"/>
    </source>
</evidence>
<dbReference type="AlphaFoldDB" id="A0A2U9INC5"/>
<feature type="domain" description="Metallo-beta-lactamase" evidence="8">
    <location>
        <begin position="20"/>
        <end position="206"/>
    </location>
</feature>
<proteinExistence type="predicted"/>
<dbReference type="PANTHER" id="PTHR12553:SF49">
    <property type="entry name" value="ZINC PHOSPHODIESTERASE ELAC PROTEIN 2"/>
    <property type="match status" value="1"/>
</dbReference>
<dbReference type="RefSeq" id="WP_110380392.1">
    <property type="nucleotide sequence ID" value="NZ_CP029288.2"/>
</dbReference>
<organism evidence="9 10">
    <name type="scientific">Acidianus sulfidivorans JP7</name>
    <dbReference type="NCBI Taxonomy" id="619593"/>
    <lineage>
        <taxon>Archaea</taxon>
        <taxon>Thermoproteota</taxon>
        <taxon>Thermoprotei</taxon>
        <taxon>Sulfolobales</taxon>
        <taxon>Sulfolobaceae</taxon>
        <taxon>Acidianus</taxon>
    </lineage>
</organism>
<evidence type="ECO:0000256" key="5">
    <source>
        <dbReference type="ARBA" id="ARBA00022759"/>
    </source>
</evidence>
<keyword evidence="6 9" id="KW-0378">Hydrolase</keyword>
<dbReference type="KEGG" id="asul:DFR86_08030"/>
<evidence type="ECO:0000256" key="7">
    <source>
        <dbReference type="ARBA" id="ARBA00022833"/>
    </source>
</evidence>
<evidence type="ECO:0000256" key="3">
    <source>
        <dbReference type="ARBA" id="ARBA00022722"/>
    </source>
</evidence>
<evidence type="ECO:0000256" key="4">
    <source>
        <dbReference type="ARBA" id="ARBA00022723"/>
    </source>
</evidence>
<dbReference type="Proteomes" id="UP000248410">
    <property type="component" value="Chromosome"/>
</dbReference>
<gene>
    <name evidence="9" type="ORF">DFR86_08030</name>
</gene>
<keyword evidence="4" id="KW-0479">Metal-binding</keyword>
<keyword evidence="5" id="KW-0255">Endonuclease</keyword>